<dbReference type="InterPro" id="IPR006523">
    <property type="entry name" value="RinA"/>
</dbReference>
<evidence type="ECO:0000313" key="2">
    <source>
        <dbReference type="Proteomes" id="UP000029380"/>
    </source>
</evidence>
<gene>
    <name evidence="1" type="ORF">TMUPMC115_0237</name>
</gene>
<comment type="caution">
    <text evidence="1">The sequence shown here is derived from an EMBL/GenBank/DDBJ whole genome shotgun (WGS) entry which is preliminary data.</text>
</comment>
<organism evidence="1 2">
    <name type="scientific">Tetragenococcus muriaticus PMC-11-5</name>
    <dbReference type="NCBI Taxonomy" id="1302649"/>
    <lineage>
        <taxon>Bacteria</taxon>
        <taxon>Bacillati</taxon>
        <taxon>Bacillota</taxon>
        <taxon>Bacilli</taxon>
        <taxon>Lactobacillales</taxon>
        <taxon>Enterococcaceae</taxon>
        <taxon>Tetragenococcus</taxon>
    </lineage>
</organism>
<name>A0A091C990_9ENTE</name>
<dbReference type="OrthoDB" id="2735906at2"/>
<dbReference type="PATRIC" id="fig|1302649.3.peg.236"/>
<dbReference type="RefSeq" id="WP_038025377.1">
    <property type="nucleotide sequence ID" value="NZ_JPVU01000023.1"/>
</dbReference>
<evidence type="ECO:0000313" key="1">
    <source>
        <dbReference type="EMBL" id="KFN93639.1"/>
    </source>
</evidence>
<dbReference type="EMBL" id="JPVU01000023">
    <property type="protein sequence ID" value="KFN93639.1"/>
    <property type="molecule type" value="Genomic_DNA"/>
</dbReference>
<sequence>MRKSTFNYIKDILSDYYKINDYIKQREQELRHPHQEEDLNGDIKGNKASYDDNINMLITIEQDKRLYNLERNKRIIANALDDHGTDTETIITELYLKQRPVYTMQGLIDNKLIFCSRRKAFNLRNKFFEDLAKEFGLEN</sequence>
<accession>A0A091C990</accession>
<proteinExistence type="predicted"/>
<reference evidence="1 2" key="1">
    <citation type="submission" date="2014-08" db="EMBL/GenBank/DDBJ databases">
        <title>Genome sequence of Tetragenococcus muriaticus.</title>
        <authorList>
            <person name="Chuea-nongthon C."/>
            <person name="Rodtong S."/>
            <person name="Yongsawatdigul J."/>
            <person name="Steele J.L."/>
            <person name="Liu X.-y."/>
            <person name="Speers J."/>
            <person name="Glasner J.D."/>
            <person name="Neeno-Eckwall E.C."/>
        </authorList>
    </citation>
    <scope>NUCLEOTIDE SEQUENCE [LARGE SCALE GENOMIC DNA]</scope>
    <source>
        <strain evidence="1 2">PMC-11-5</strain>
    </source>
</reference>
<protein>
    <submittedName>
        <fullName evidence="1">RinA family transcriptional regulator</fullName>
    </submittedName>
</protein>
<dbReference type="AlphaFoldDB" id="A0A091C990"/>
<dbReference type="Proteomes" id="UP000029380">
    <property type="component" value="Unassembled WGS sequence"/>
</dbReference>
<dbReference type="NCBIfam" id="TIGR01636">
    <property type="entry name" value="phage_rinA"/>
    <property type="match status" value="1"/>
</dbReference>